<dbReference type="PROSITE" id="PS50231">
    <property type="entry name" value="RICIN_B_LECTIN"/>
    <property type="match status" value="2"/>
</dbReference>
<feature type="transmembrane region" description="Helical" evidence="1">
    <location>
        <begin position="23"/>
        <end position="48"/>
    </location>
</feature>
<comment type="caution">
    <text evidence="2">The sequence shown here is derived from an EMBL/GenBank/DDBJ whole genome shotgun (WGS) entry which is preliminary data.</text>
</comment>
<gene>
    <name evidence="2" type="ORF">H9657_00900</name>
</gene>
<reference evidence="2 3" key="1">
    <citation type="submission" date="2020-08" db="EMBL/GenBank/DDBJ databases">
        <title>A Genomic Blueprint of the Chicken Gut Microbiome.</title>
        <authorList>
            <person name="Gilroy R."/>
            <person name="Ravi A."/>
            <person name="Getino M."/>
            <person name="Pursley I."/>
            <person name="Horton D.L."/>
            <person name="Alikhan N.-F."/>
            <person name="Baker D."/>
            <person name="Gharbi K."/>
            <person name="Hall N."/>
            <person name="Watson M."/>
            <person name="Adriaenssens E.M."/>
            <person name="Foster-Nyarko E."/>
            <person name="Jarju S."/>
            <person name="Secka A."/>
            <person name="Antonio M."/>
            <person name="Oren A."/>
            <person name="Chaudhuri R."/>
            <person name="La Ragione R.M."/>
            <person name="Hildebrand F."/>
            <person name="Pallen M.J."/>
        </authorList>
    </citation>
    <scope>NUCLEOTIDE SEQUENCE [LARGE SCALE GENOMIC DNA]</scope>
    <source>
        <strain evidence="2 3">Sa3CUA2</strain>
    </source>
</reference>
<evidence type="ECO:0000313" key="2">
    <source>
        <dbReference type="EMBL" id="MBD7916839.1"/>
    </source>
</evidence>
<dbReference type="RefSeq" id="WP_225214347.1">
    <property type="nucleotide sequence ID" value="NZ_JACSQV010000001.1"/>
</dbReference>
<accession>A0ABR8Q989</accession>
<dbReference type="SUPFAM" id="SSF50370">
    <property type="entry name" value="Ricin B-like lectins"/>
    <property type="match status" value="2"/>
</dbReference>
<dbReference type="InterPro" id="IPR035992">
    <property type="entry name" value="Ricin_B-like_lectins"/>
</dbReference>
<organism evidence="2 3">
    <name type="scientific">Cellulomonas avistercoris</name>
    <dbReference type="NCBI Taxonomy" id="2762242"/>
    <lineage>
        <taxon>Bacteria</taxon>
        <taxon>Bacillati</taxon>
        <taxon>Actinomycetota</taxon>
        <taxon>Actinomycetes</taxon>
        <taxon>Micrococcales</taxon>
        <taxon>Cellulomonadaceae</taxon>
        <taxon>Cellulomonas</taxon>
    </lineage>
</organism>
<keyword evidence="1" id="KW-0812">Transmembrane</keyword>
<name>A0ABR8Q989_9CELL</name>
<keyword evidence="1" id="KW-1133">Transmembrane helix</keyword>
<dbReference type="Gene3D" id="2.80.10.50">
    <property type="match status" value="2"/>
</dbReference>
<sequence length="529" mass="56266">MRKDLDMDTFNARLRAAARREDGVAMMTVVMLTLILMSLSVLVLGMVVSQVAPAQFARKNTETVFAAEAGLETAMGRIRTAQAGGDFTGAVYGKPNLLPCTVEGVVGQPGSQTTYAATVRYYADDPTGKSPTWLNANKLACTPGSGTGTVLPSFAYIESAGDAPAAGKVGATQGDRAIAMVYRFETTTTNIKGGRIFSWFNGNEAQFCLRATNTTPGSTVTYRPIGECGAVSNDNVELWIYDTDYTLKLASSTLTATSLCMTNESGTVRLRACTASSTQAFAWHPDGNATWVAQNSSFQNNGTCLKSSQSSGVPSTGSTLQVGTCANQNAWGSFAPDPAVGPGAASISTKQIVNFLEFGRCFDVTDTNVGRPFMISYPCKQDPPSGAELFWNHKWYYEEPLVGTTAPPQLIYVYQNNDLSKDYCLQAPSSQTDPTESGVNAGYYPTLTASCSTSDPRQMWTRSTATGVKATSWTIRDNSGRCIGVGGSKYLDKWSALVVSACDGAAAQKWNAPADSVEAKVGGYLEEKG</sequence>
<dbReference type="Proteomes" id="UP000604241">
    <property type="component" value="Unassembled WGS sequence"/>
</dbReference>
<evidence type="ECO:0000256" key="1">
    <source>
        <dbReference type="SAM" id="Phobius"/>
    </source>
</evidence>
<dbReference type="EMBL" id="JACSQV010000001">
    <property type="protein sequence ID" value="MBD7916839.1"/>
    <property type="molecule type" value="Genomic_DNA"/>
</dbReference>
<protein>
    <submittedName>
        <fullName evidence="2">RICIN domain-containing protein</fullName>
    </submittedName>
</protein>
<keyword evidence="3" id="KW-1185">Reference proteome</keyword>
<proteinExistence type="predicted"/>
<keyword evidence="1" id="KW-0472">Membrane</keyword>
<evidence type="ECO:0000313" key="3">
    <source>
        <dbReference type="Proteomes" id="UP000604241"/>
    </source>
</evidence>